<evidence type="ECO:0008006" key="4">
    <source>
        <dbReference type="Google" id="ProtNLM"/>
    </source>
</evidence>
<reference evidence="2" key="1">
    <citation type="submission" date="2023-08" db="EMBL/GenBank/DDBJ databases">
        <title>Functional annotation and safety assessment of Bacillus stercoris.</title>
        <authorList>
            <person name="Pandit N.T."/>
            <person name="Ahir S.V."/>
            <person name="Chauhan D.A."/>
            <person name="Bose A."/>
            <person name="Dunlap C."/>
            <person name="Doshi J.A."/>
        </authorList>
    </citation>
    <scope>NUCLEOTIDE SEQUENCE</scope>
    <source>
        <strain evidence="2">ZBMF30</strain>
    </source>
</reference>
<dbReference type="RefSeq" id="WP_071582068.1">
    <property type="nucleotide sequence ID" value="NZ_JALHBN010000001.1"/>
</dbReference>
<feature type="chain" id="PRO_5046392042" description="Membrane-bound protein LytA" evidence="1">
    <location>
        <begin position="21"/>
        <end position="101"/>
    </location>
</feature>
<evidence type="ECO:0000313" key="2">
    <source>
        <dbReference type="EMBL" id="MDQ1854119.1"/>
    </source>
</evidence>
<name>A0ABU0VC45_9BACI</name>
<accession>A0ABU0VC45</accession>
<evidence type="ECO:0000313" key="3">
    <source>
        <dbReference type="Proteomes" id="UP001177898"/>
    </source>
</evidence>
<protein>
    <recommendedName>
        <fullName evidence="4">Membrane-bound protein LytA</fullName>
    </recommendedName>
</protein>
<dbReference type="EMBL" id="JAVCYS010000006">
    <property type="protein sequence ID" value="MDQ1854119.1"/>
    <property type="molecule type" value="Genomic_DNA"/>
</dbReference>
<dbReference type="Proteomes" id="UP001177898">
    <property type="component" value="Unassembled WGS sequence"/>
</dbReference>
<sequence>MKKFIAMLFFILLLSGCGTNHEKSQGEEMSNESIVTKEGVYVGLADTHTIEVTVDNEPVSFDITDESTSDLDNLNNGDKVKIKYEKNEKGQLLLKDIELTN</sequence>
<keyword evidence="3" id="KW-1185">Reference proteome</keyword>
<gene>
    <name evidence="2" type="ORF">RAQ16_17465</name>
</gene>
<comment type="caution">
    <text evidence="2">The sequence shown here is derived from an EMBL/GenBank/DDBJ whole genome shotgun (WGS) entry which is preliminary data.</text>
</comment>
<proteinExistence type="predicted"/>
<feature type="signal peptide" evidence="1">
    <location>
        <begin position="1"/>
        <end position="20"/>
    </location>
</feature>
<keyword evidence="1" id="KW-0732">Signal</keyword>
<dbReference type="PROSITE" id="PS51257">
    <property type="entry name" value="PROKAR_LIPOPROTEIN"/>
    <property type="match status" value="1"/>
</dbReference>
<organism evidence="2 3">
    <name type="scientific">Bacillus stercoris</name>
    <dbReference type="NCBI Taxonomy" id="2054641"/>
    <lineage>
        <taxon>Bacteria</taxon>
        <taxon>Bacillati</taxon>
        <taxon>Bacillota</taxon>
        <taxon>Bacilli</taxon>
        <taxon>Bacillales</taxon>
        <taxon>Bacillaceae</taxon>
        <taxon>Bacillus</taxon>
    </lineage>
</organism>
<evidence type="ECO:0000256" key="1">
    <source>
        <dbReference type="SAM" id="SignalP"/>
    </source>
</evidence>